<feature type="chain" id="PRO_5028899024" evidence="1">
    <location>
        <begin position="18"/>
        <end position="352"/>
    </location>
</feature>
<evidence type="ECO:0000313" key="2">
    <source>
        <dbReference type="Proteomes" id="UP000492821"/>
    </source>
</evidence>
<dbReference type="Proteomes" id="UP000492821">
    <property type="component" value="Unassembled WGS sequence"/>
</dbReference>
<dbReference type="AlphaFoldDB" id="A0A7E4VR12"/>
<protein>
    <submittedName>
        <fullName evidence="3">Uncharacterized protein</fullName>
    </submittedName>
</protein>
<evidence type="ECO:0000256" key="1">
    <source>
        <dbReference type="SAM" id="SignalP"/>
    </source>
</evidence>
<accession>A0A7E4VR12</accession>
<reference evidence="2" key="1">
    <citation type="journal article" date="2013" name="Genetics">
        <title>The draft genome and transcriptome of Panagrellus redivivus are shaped by the harsh demands of a free-living lifestyle.</title>
        <authorList>
            <person name="Srinivasan J."/>
            <person name="Dillman A.R."/>
            <person name="Macchietto M.G."/>
            <person name="Heikkinen L."/>
            <person name="Lakso M."/>
            <person name="Fracchia K.M."/>
            <person name="Antoshechkin I."/>
            <person name="Mortazavi A."/>
            <person name="Wong G."/>
            <person name="Sternberg P.W."/>
        </authorList>
    </citation>
    <scope>NUCLEOTIDE SEQUENCE [LARGE SCALE GENOMIC DNA]</scope>
    <source>
        <strain evidence="2">MT8872</strain>
    </source>
</reference>
<name>A0A7E4VR12_PANRE</name>
<organism evidence="2 3">
    <name type="scientific">Panagrellus redivivus</name>
    <name type="common">Microworm</name>
    <dbReference type="NCBI Taxonomy" id="6233"/>
    <lineage>
        <taxon>Eukaryota</taxon>
        <taxon>Metazoa</taxon>
        <taxon>Ecdysozoa</taxon>
        <taxon>Nematoda</taxon>
        <taxon>Chromadorea</taxon>
        <taxon>Rhabditida</taxon>
        <taxon>Tylenchina</taxon>
        <taxon>Panagrolaimomorpha</taxon>
        <taxon>Panagrolaimoidea</taxon>
        <taxon>Panagrolaimidae</taxon>
        <taxon>Panagrellus</taxon>
    </lineage>
</organism>
<reference evidence="3" key="2">
    <citation type="submission" date="2020-10" db="UniProtKB">
        <authorList>
            <consortium name="WormBaseParasite"/>
        </authorList>
    </citation>
    <scope>IDENTIFICATION</scope>
</reference>
<feature type="signal peptide" evidence="1">
    <location>
        <begin position="1"/>
        <end position="17"/>
    </location>
</feature>
<proteinExistence type="predicted"/>
<keyword evidence="1" id="KW-0732">Signal</keyword>
<evidence type="ECO:0000313" key="3">
    <source>
        <dbReference type="WBParaSite" id="Pan_g23932.t1"/>
    </source>
</evidence>
<dbReference type="WBParaSite" id="Pan_g23932.t1">
    <property type="protein sequence ID" value="Pan_g23932.t1"/>
    <property type="gene ID" value="Pan_g23932"/>
</dbReference>
<keyword evidence="2" id="KW-1185">Reference proteome</keyword>
<sequence length="352" mass="40310">MRSIFLFLTLFVASTWCVQLLLNHDFVDIAMTKDLLKVEFDRRTCGPNDHVCFCYKGPMKYSSMYITPICGHEAIFFCFSIQDGKLRLDHTEELVLELTGTDPFTFDFGRFGLMNIDGYAVVSPPELYPIAGEHDEKYIGIVKMAARGCGQGHVTLNGDFLTTLQTPPLSQLYTRPPEIDKRGKVYFMPGSNVIFVSIKRYNTWTVTQQNFACLCYESERPTEVLAQAKCPFPDSSQICFFQSARLSRPIQGQYYNLYVAADIGEPIEDPYLYQYSMVEMEYHTDPTLSIYFYGMAKWRNLPQPKFRWGYRAGSSKKERTIKLAAVMNGDFDVYVTGLMDGAIFDEPNQAFE</sequence>